<evidence type="ECO:0000256" key="8">
    <source>
        <dbReference type="ARBA" id="ARBA00023012"/>
    </source>
</evidence>
<keyword evidence="7" id="KW-0067">ATP-binding</keyword>
<keyword evidence="9" id="KW-0812">Transmembrane</keyword>
<dbReference type="GO" id="GO:0016020">
    <property type="term" value="C:membrane"/>
    <property type="evidence" value="ECO:0007669"/>
    <property type="project" value="InterPro"/>
</dbReference>
<name>A0AAE3ZVC5_9ACTN</name>
<gene>
    <name evidence="11" type="ORF">J2S44_006711</name>
</gene>
<dbReference type="Pfam" id="PF07730">
    <property type="entry name" value="HisKA_3"/>
    <property type="match status" value="1"/>
</dbReference>
<keyword evidence="12" id="KW-1185">Reference proteome</keyword>
<evidence type="ECO:0000256" key="4">
    <source>
        <dbReference type="ARBA" id="ARBA00022679"/>
    </source>
</evidence>
<dbReference type="SUPFAM" id="SSF55874">
    <property type="entry name" value="ATPase domain of HSP90 chaperone/DNA topoisomerase II/histidine kinase"/>
    <property type="match status" value="1"/>
</dbReference>
<sequence>MDDTALTALRRRNYLLTPWPWRSLLYVASTPVVALLGWPLALPVVPLVALLVSLTRDSTVETGTAMVITGVSVACWAVLAPLLAVPLAALERHRLRLVRPEPTRGGHRVPPSTGPWSWLVTRYTEAATWRAVAYGTLLTAAAPVFYLFALGWVMFAVALLLAPFLVSENDVMHLVFVEVSTPAEAWPWTPLGLALVVTTPYVVGLTAWVHGLVAAALLHEPAASARLHTELVEVSRSRARLVDGFEAERRRIERDLHDGAQQRLVGLTLQLGLAKLDVPDDSPAAATVAKAHEEAKALMAELRDLIAGIHPQVLTDLGLPAALRELADRTALPVTVRSDLGERPAAHVESTAYFVVAEALTNAVRHGHASQAWVRAYREKGQLIVEVTDDGRGGARPDRGTGLTGLADRAATAGGRMLLSSPAGGPTVVRIELPWVRATERAA</sequence>
<accession>A0AAE3ZVC5</accession>
<dbReference type="GO" id="GO:0005524">
    <property type="term" value="F:ATP binding"/>
    <property type="evidence" value="ECO:0007669"/>
    <property type="project" value="UniProtKB-KW"/>
</dbReference>
<evidence type="ECO:0000256" key="7">
    <source>
        <dbReference type="ARBA" id="ARBA00022840"/>
    </source>
</evidence>
<feature type="transmembrane region" description="Helical" evidence="9">
    <location>
        <begin position="185"/>
        <end position="218"/>
    </location>
</feature>
<dbReference type="Proteomes" id="UP001183629">
    <property type="component" value="Unassembled WGS sequence"/>
</dbReference>
<keyword evidence="8" id="KW-0902">Two-component regulatory system</keyword>
<dbReference type="InterPro" id="IPR036890">
    <property type="entry name" value="HATPase_C_sf"/>
</dbReference>
<feature type="transmembrane region" description="Helical" evidence="9">
    <location>
        <begin position="144"/>
        <end position="165"/>
    </location>
</feature>
<reference evidence="11 12" key="1">
    <citation type="submission" date="2023-07" db="EMBL/GenBank/DDBJ databases">
        <title>Sequencing the genomes of 1000 actinobacteria strains.</title>
        <authorList>
            <person name="Klenk H.-P."/>
        </authorList>
    </citation>
    <scope>NUCLEOTIDE SEQUENCE [LARGE SCALE GENOMIC DNA]</scope>
    <source>
        <strain evidence="11 12">DSM 44711</strain>
    </source>
</reference>
<dbReference type="Pfam" id="PF13796">
    <property type="entry name" value="Sensor"/>
    <property type="match status" value="1"/>
</dbReference>
<dbReference type="InterPro" id="IPR050482">
    <property type="entry name" value="Sensor_HK_TwoCompSys"/>
</dbReference>
<dbReference type="InterPro" id="IPR003594">
    <property type="entry name" value="HATPase_dom"/>
</dbReference>
<proteinExistence type="predicted"/>
<comment type="catalytic activity">
    <reaction evidence="1">
        <text>ATP + protein L-histidine = ADP + protein N-phospho-L-histidine.</text>
        <dbReference type="EC" id="2.7.13.3"/>
    </reaction>
</comment>
<evidence type="ECO:0000256" key="6">
    <source>
        <dbReference type="ARBA" id="ARBA00022777"/>
    </source>
</evidence>
<comment type="caution">
    <text evidence="11">The sequence shown here is derived from an EMBL/GenBank/DDBJ whole genome shotgun (WGS) entry which is preliminary data.</text>
</comment>
<dbReference type="InterPro" id="IPR025828">
    <property type="entry name" value="Put_sensor_dom"/>
</dbReference>
<evidence type="ECO:0000256" key="5">
    <source>
        <dbReference type="ARBA" id="ARBA00022741"/>
    </source>
</evidence>
<dbReference type="Gene3D" id="1.20.5.1930">
    <property type="match status" value="1"/>
</dbReference>
<evidence type="ECO:0000256" key="2">
    <source>
        <dbReference type="ARBA" id="ARBA00012438"/>
    </source>
</evidence>
<protein>
    <recommendedName>
        <fullName evidence="2">histidine kinase</fullName>
        <ecNumber evidence="2">2.7.13.3</ecNumber>
    </recommendedName>
</protein>
<keyword evidence="3" id="KW-0597">Phosphoprotein</keyword>
<keyword evidence="4" id="KW-0808">Transferase</keyword>
<dbReference type="InterPro" id="IPR011712">
    <property type="entry name" value="Sig_transdc_His_kin_sub3_dim/P"/>
</dbReference>
<keyword evidence="5" id="KW-0547">Nucleotide-binding</keyword>
<keyword evidence="6 11" id="KW-0418">Kinase</keyword>
<dbReference type="PANTHER" id="PTHR24421:SF10">
    <property type="entry name" value="NITRATE_NITRITE SENSOR PROTEIN NARQ"/>
    <property type="match status" value="1"/>
</dbReference>
<feature type="domain" description="Histidine kinase/HSP90-like ATPase" evidence="10">
    <location>
        <begin position="347"/>
        <end position="437"/>
    </location>
</feature>
<evidence type="ECO:0000256" key="3">
    <source>
        <dbReference type="ARBA" id="ARBA00022553"/>
    </source>
</evidence>
<evidence type="ECO:0000259" key="10">
    <source>
        <dbReference type="SMART" id="SM00387"/>
    </source>
</evidence>
<dbReference type="PANTHER" id="PTHR24421">
    <property type="entry name" value="NITRATE/NITRITE SENSOR PROTEIN NARX-RELATED"/>
    <property type="match status" value="1"/>
</dbReference>
<dbReference type="Gene3D" id="3.30.565.10">
    <property type="entry name" value="Histidine kinase-like ATPase, C-terminal domain"/>
    <property type="match status" value="1"/>
</dbReference>
<dbReference type="EC" id="2.7.13.3" evidence="2"/>
<evidence type="ECO:0000313" key="12">
    <source>
        <dbReference type="Proteomes" id="UP001183629"/>
    </source>
</evidence>
<dbReference type="EMBL" id="JAVDYC010000001">
    <property type="protein sequence ID" value="MDR7326461.1"/>
    <property type="molecule type" value="Genomic_DNA"/>
</dbReference>
<keyword evidence="9" id="KW-0472">Membrane</keyword>
<dbReference type="Pfam" id="PF02518">
    <property type="entry name" value="HATPase_c"/>
    <property type="match status" value="1"/>
</dbReference>
<evidence type="ECO:0000256" key="9">
    <source>
        <dbReference type="SAM" id="Phobius"/>
    </source>
</evidence>
<dbReference type="SMART" id="SM00387">
    <property type="entry name" value="HATPase_c"/>
    <property type="match status" value="1"/>
</dbReference>
<keyword evidence="9" id="KW-1133">Transmembrane helix</keyword>
<dbReference type="RefSeq" id="WP_310422195.1">
    <property type="nucleotide sequence ID" value="NZ_JAVDYC010000001.1"/>
</dbReference>
<feature type="transmembrane region" description="Helical" evidence="9">
    <location>
        <begin position="21"/>
        <end position="45"/>
    </location>
</feature>
<feature type="transmembrane region" description="Helical" evidence="9">
    <location>
        <begin position="65"/>
        <end position="90"/>
    </location>
</feature>
<evidence type="ECO:0000256" key="1">
    <source>
        <dbReference type="ARBA" id="ARBA00000085"/>
    </source>
</evidence>
<organism evidence="11 12">
    <name type="scientific">Catenuloplanes niger</name>
    <dbReference type="NCBI Taxonomy" id="587534"/>
    <lineage>
        <taxon>Bacteria</taxon>
        <taxon>Bacillati</taxon>
        <taxon>Actinomycetota</taxon>
        <taxon>Actinomycetes</taxon>
        <taxon>Micromonosporales</taxon>
        <taxon>Micromonosporaceae</taxon>
        <taxon>Catenuloplanes</taxon>
    </lineage>
</organism>
<dbReference type="GO" id="GO:0000155">
    <property type="term" value="F:phosphorelay sensor kinase activity"/>
    <property type="evidence" value="ECO:0007669"/>
    <property type="project" value="InterPro"/>
</dbReference>
<dbReference type="GO" id="GO:0046983">
    <property type="term" value="F:protein dimerization activity"/>
    <property type="evidence" value="ECO:0007669"/>
    <property type="project" value="InterPro"/>
</dbReference>
<evidence type="ECO:0000313" key="11">
    <source>
        <dbReference type="EMBL" id="MDR7326461.1"/>
    </source>
</evidence>
<dbReference type="AlphaFoldDB" id="A0AAE3ZVC5"/>
<dbReference type="CDD" id="cd16917">
    <property type="entry name" value="HATPase_UhpB-NarQ-NarX-like"/>
    <property type="match status" value="1"/>
</dbReference>